<sequence length="154" mass="17448">SKGKKLRKTCGGFFFYFLYECEVTMNRVSRAWRHDSRRTVYPTRQLMDSNPSPSNSGGTSHTASSSDSNSNPSFTTQSASDTPVYTQQEIARIGERMPLMAFANVLLKMIESPRTVVSTQDLHDGTCILFVCRTLFPSIFGSSSVREKWEWLNR</sequence>
<organism evidence="2">
    <name type="scientific">Lygus hesperus</name>
    <name type="common">Western plant bug</name>
    <dbReference type="NCBI Taxonomy" id="30085"/>
    <lineage>
        <taxon>Eukaryota</taxon>
        <taxon>Metazoa</taxon>
        <taxon>Ecdysozoa</taxon>
        <taxon>Arthropoda</taxon>
        <taxon>Hexapoda</taxon>
        <taxon>Insecta</taxon>
        <taxon>Pterygota</taxon>
        <taxon>Neoptera</taxon>
        <taxon>Paraneoptera</taxon>
        <taxon>Hemiptera</taxon>
        <taxon>Heteroptera</taxon>
        <taxon>Panheteroptera</taxon>
        <taxon>Cimicomorpha</taxon>
        <taxon>Miridae</taxon>
        <taxon>Mirini</taxon>
        <taxon>Lygus</taxon>
    </lineage>
</organism>
<feature type="region of interest" description="Disordered" evidence="1">
    <location>
        <begin position="42"/>
        <end position="83"/>
    </location>
</feature>
<evidence type="ECO:0000313" key="2">
    <source>
        <dbReference type="EMBL" id="JAG40739.1"/>
    </source>
</evidence>
<reference evidence="2" key="1">
    <citation type="journal article" date="2014" name="PLoS ONE">
        <title>Transcriptome-Based Identification of ABC Transporters in the Western Tarnished Plant Bug Lygus hesperus.</title>
        <authorList>
            <person name="Hull J.J."/>
            <person name="Chaney K."/>
            <person name="Geib S.M."/>
            <person name="Fabrick J.A."/>
            <person name="Brent C.S."/>
            <person name="Walsh D."/>
            <person name="Lavine L.C."/>
        </authorList>
    </citation>
    <scope>NUCLEOTIDE SEQUENCE</scope>
</reference>
<name>A0A0A9Z8H2_LYGHE</name>
<protein>
    <submittedName>
        <fullName evidence="2">Uncharacterized protein</fullName>
    </submittedName>
</protein>
<feature type="non-terminal residue" evidence="2">
    <location>
        <position position="154"/>
    </location>
</feature>
<reference evidence="2" key="2">
    <citation type="submission" date="2014-07" db="EMBL/GenBank/DDBJ databases">
        <authorList>
            <person name="Hull J."/>
        </authorList>
    </citation>
    <scope>NUCLEOTIDE SEQUENCE</scope>
</reference>
<dbReference type="AlphaFoldDB" id="A0A0A9Z8H2"/>
<proteinExistence type="predicted"/>
<accession>A0A0A9Z8H2</accession>
<feature type="compositionally biased region" description="Low complexity" evidence="1">
    <location>
        <begin position="49"/>
        <end position="76"/>
    </location>
</feature>
<feature type="non-terminal residue" evidence="2">
    <location>
        <position position="1"/>
    </location>
</feature>
<gene>
    <name evidence="2" type="ORF">CM83_76089</name>
</gene>
<dbReference type="EMBL" id="GBHO01002865">
    <property type="protein sequence ID" value="JAG40739.1"/>
    <property type="molecule type" value="Transcribed_RNA"/>
</dbReference>
<evidence type="ECO:0000256" key="1">
    <source>
        <dbReference type="SAM" id="MobiDB-lite"/>
    </source>
</evidence>